<dbReference type="HAMAP" id="MF_01270">
    <property type="entry name" value="AnhMurNAc_kinase"/>
    <property type="match status" value="1"/>
</dbReference>
<evidence type="ECO:0000313" key="4">
    <source>
        <dbReference type="Proteomes" id="UP001611548"/>
    </source>
</evidence>
<feature type="binding site" evidence="1">
    <location>
        <begin position="9"/>
        <end position="16"/>
    </location>
    <ligand>
        <name>ATP</name>
        <dbReference type="ChEBI" id="CHEBI:30616"/>
    </ligand>
</feature>
<comment type="similarity">
    <text evidence="1">Belongs to the anhydro-N-acetylmuramic acid kinase family.</text>
</comment>
<comment type="caution">
    <text evidence="3">The sequence shown here is derived from an EMBL/GenBank/DDBJ whole genome shotgun (WGS) entry which is preliminary data.</text>
</comment>
<dbReference type="Pfam" id="PF03702">
    <property type="entry name" value="AnmK"/>
    <property type="match status" value="2"/>
</dbReference>
<dbReference type="EMBL" id="JBIRWE010000008">
    <property type="protein sequence ID" value="MFI1966353.1"/>
    <property type="molecule type" value="Genomic_DNA"/>
</dbReference>
<comment type="function">
    <text evidence="1">Catalyzes the specific phosphorylation of 1,6-anhydro-N-acetylmuramic acid (anhMurNAc) with the simultaneous cleavage of the 1,6-anhydro ring, generating MurNAc-6-P. Is required for the utilization of anhMurNAc either imported from the medium or derived from its own cell wall murein, and thus plays a role in cell wall recycling.</text>
</comment>
<organism evidence="3 4">
    <name type="scientific">Streptomyces pathocidini</name>
    <dbReference type="NCBI Taxonomy" id="1650571"/>
    <lineage>
        <taxon>Bacteria</taxon>
        <taxon>Bacillati</taxon>
        <taxon>Actinomycetota</taxon>
        <taxon>Actinomycetes</taxon>
        <taxon>Kitasatosporales</taxon>
        <taxon>Streptomycetaceae</taxon>
        <taxon>Streptomyces</taxon>
    </lineage>
</organism>
<keyword evidence="1" id="KW-0119">Carbohydrate metabolism</keyword>
<gene>
    <name evidence="1" type="primary">anmK</name>
    <name evidence="3" type="ORF">ACH429_19970</name>
</gene>
<keyword evidence="4" id="KW-1185">Reference proteome</keyword>
<reference evidence="3 4" key="1">
    <citation type="submission" date="2024-10" db="EMBL/GenBank/DDBJ databases">
        <title>The Natural Products Discovery Center: Release of the First 8490 Sequenced Strains for Exploring Actinobacteria Biosynthetic Diversity.</title>
        <authorList>
            <person name="Kalkreuter E."/>
            <person name="Kautsar S.A."/>
            <person name="Yang D."/>
            <person name="Bader C.D."/>
            <person name="Teijaro C.N."/>
            <person name="Fluegel L."/>
            <person name="Davis C.M."/>
            <person name="Simpson J.R."/>
            <person name="Lauterbach L."/>
            <person name="Steele A.D."/>
            <person name="Gui C."/>
            <person name="Meng S."/>
            <person name="Li G."/>
            <person name="Viehrig K."/>
            <person name="Ye F."/>
            <person name="Su P."/>
            <person name="Kiefer A.F."/>
            <person name="Nichols A."/>
            <person name="Cepeda A.J."/>
            <person name="Yan W."/>
            <person name="Fan B."/>
            <person name="Jiang Y."/>
            <person name="Adhikari A."/>
            <person name="Zheng C.-J."/>
            <person name="Schuster L."/>
            <person name="Cowan T.M."/>
            <person name="Smanski M.J."/>
            <person name="Chevrette M.G."/>
            <person name="De Carvalho L.P.S."/>
            <person name="Shen B."/>
        </authorList>
    </citation>
    <scope>NUCLEOTIDE SEQUENCE [LARGE SCALE GENOMIC DNA]</scope>
    <source>
        <strain evidence="3 4">NPDC020327</strain>
    </source>
</reference>
<feature type="region of interest" description="Disordered" evidence="2">
    <location>
        <begin position="209"/>
        <end position="265"/>
    </location>
</feature>
<dbReference type="RefSeq" id="WP_055470531.1">
    <property type="nucleotide sequence ID" value="NZ_JBIRWE010000008.1"/>
</dbReference>
<dbReference type="InterPro" id="IPR005338">
    <property type="entry name" value="Anhydro_N_Ac-Mur_kinase"/>
</dbReference>
<feature type="compositionally biased region" description="Low complexity" evidence="2">
    <location>
        <begin position="239"/>
        <end position="259"/>
    </location>
</feature>
<evidence type="ECO:0000256" key="1">
    <source>
        <dbReference type="HAMAP-Rule" id="MF_01270"/>
    </source>
</evidence>
<sequence>MRVIGLMSGTSYDAVDAAAADLAIEGDSLVLTPLGLVSEAYDDELRAALAAALPPAPTTLREVCALDTRIGQAFAAVAARADRELCGGLAELVVSHGQTVYHWTENGRVHGTLQIGQPAWIAEELGRPVVSDLRPRDVAAGGQGAPLVSLVDALWLRGRPGVPVALNLGGIANITVAPGAADAGNRADASADAQPAESGIADITVASATAEADDRTNAPAGARPTGGSPIASPADGEPAEPVVVGASGAPPADGASADPPADPLAFDTGPANALLDAAVQDLTGGGSAYDVDGALAARGRVDAALLEHLLDDPYYAKPPPKTTGKEQFHLPYLRAALAGRGDLRPEDVIESLTLLTARTVADAARSVGATEVIASGGGTRNPTLMALLRKELDGVPVRTSDELGLPSAAKEAYAFAVLGYLTLHGLPATLPTCTGARHPSVLGSITPGRAGLRLPPAPERAPVRLEIAAGGGYSGTGYSVTERRK</sequence>
<dbReference type="Proteomes" id="UP001611548">
    <property type="component" value="Unassembled WGS sequence"/>
</dbReference>
<dbReference type="SUPFAM" id="SSF53067">
    <property type="entry name" value="Actin-like ATPase domain"/>
    <property type="match status" value="1"/>
</dbReference>
<dbReference type="EC" id="2.7.1.170" evidence="1"/>
<keyword evidence="1" id="KW-0547">Nucleotide-binding</keyword>
<keyword evidence="1 3" id="KW-0418">Kinase</keyword>
<keyword evidence="1 3" id="KW-0808">Transferase</keyword>
<dbReference type="InterPro" id="IPR043129">
    <property type="entry name" value="ATPase_NBD"/>
</dbReference>
<dbReference type="PANTHER" id="PTHR30605">
    <property type="entry name" value="ANHYDRO-N-ACETYLMURAMIC ACID KINASE"/>
    <property type="match status" value="1"/>
</dbReference>
<proteinExistence type="inferred from homology"/>
<evidence type="ECO:0000256" key="2">
    <source>
        <dbReference type="SAM" id="MobiDB-lite"/>
    </source>
</evidence>
<dbReference type="Gene3D" id="3.30.420.40">
    <property type="match status" value="4"/>
</dbReference>
<comment type="catalytic activity">
    <reaction evidence="1">
        <text>1,6-anhydro-N-acetyl-beta-muramate + ATP + H2O = N-acetyl-D-muramate 6-phosphate + ADP + H(+)</text>
        <dbReference type="Rhea" id="RHEA:24952"/>
        <dbReference type="ChEBI" id="CHEBI:15377"/>
        <dbReference type="ChEBI" id="CHEBI:15378"/>
        <dbReference type="ChEBI" id="CHEBI:30616"/>
        <dbReference type="ChEBI" id="CHEBI:58690"/>
        <dbReference type="ChEBI" id="CHEBI:58722"/>
        <dbReference type="ChEBI" id="CHEBI:456216"/>
        <dbReference type="EC" id="2.7.1.170"/>
    </reaction>
</comment>
<accession>A0ABW7UUS8</accession>
<name>A0ABW7UUS8_9ACTN</name>
<protein>
    <recommendedName>
        <fullName evidence="1">Anhydro-N-acetylmuramic acid kinase</fullName>
        <ecNumber evidence="1">2.7.1.170</ecNumber>
    </recommendedName>
    <alternativeName>
        <fullName evidence="1">AnhMurNAc kinase</fullName>
    </alternativeName>
</protein>
<evidence type="ECO:0000313" key="3">
    <source>
        <dbReference type="EMBL" id="MFI1966353.1"/>
    </source>
</evidence>
<comment type="pathway">
    <text evidence="1">Cell wall biogenesis; peptidoglycan recycling.</text>
</comment>
<dbReference type="PANTHER" id="PTHR30605:SF0">
    <property type="entry name" value="ANHYDRO-N-ACETYLMURAMIC ACID KINASE"/>
    <property type="match status" value="1"/>
</dbReference>
<comment type="pathway">
    <text evidence="1">Amino-sugar metabolism; 1,6-anhydro-N-acetylmuramate degradation.</text>
</comment>
<keyword evidence="1" id="KW-0067">ATP-binding</keyword>
<dbReference type="GO" id="GO:0016301">
    <property type="term" value="F:kinase activity"/>
    <property type="evidence" value="ECO:0007669"/>
    <property type="project" value="UniProtKB-KW"/>
</dbReference>